<dbReference type="InterPro" id="IPR036736">
    <property type="entry name" value="ACP-like_sf"/>
</dbReference>
<comment type="caution">
    <text evidence="4">The sequence shown here is derived from an EMBL/GenBank/DDBJ whole genome shotgun (WGS) entry which is preliminary data.</text>
</comment>
<accession>A0A8T4IE37</accession>
<dbReference type="PANTHER" id="PTHR45527">
    <property type="entry name" value="NONRIBOSOMAL PEPTIDE SYNTHETASE"/>
    <property type="match status" value="1"/>
</dbReference>
<dbReference type="InterPro" id="IPR020806">
    <property type="entry name" value="PKS_PP-bd"/>
</dbReference>
<reference evidence="4" key="1">
    <citation type="submission" date="2021-04" db="EMBL/GenBank/DDBJ databases">
        <title>Ouciella asimina sp. nov., isolated from the surface seawater in the hydrothermal field of Okinawa Trough.</title>
        <authorList>
            <person name="Shuang W."/>
        </authorList>
    </citation>
    <scope>NUCLEOTIDE SEQUENCE</scope>
    <source>
        <strain evidence="4">LXI357</strain>
    </source>
</reference>
<dbReference type="Pfam" id="PF13193">
    <property type="entry name" value="AMP-binding_C"/>
    <property type="match status" value="1"/>
</dbReference>
<dbReference type="PROSITE" id="PS00455">
    <property type="entry name" value="AMP_BINDING"/>
    <property type="match status" value="1"/>
</dbReference>
<protein>
    <submittedName>
        <fullName evidence="4">Non-ribosomal peptide synthetase</fullName>
    </submittedName>
</protein>
<dbReference type="PROSITE" id="PS50075">
    <property type="entry name" value="CARRIER"/>
    <property type="match status" value="1"/>
</dbReference>
<dbReference type="InterPro" id="IPR000873">
    <property type="entry name" value="AMP-dep_synth/lig_dom"/>
</dbReference>
<dbReference type="FunFam" id="1.10.1200.10:FF:000016">
    <property type="entry name" value="Non-ribosomal peptide synthase"/>
    <property type="match status" value="1"/>
</dbReference>
<keyword evidence="2" id="KW-0597">Phosphoprotein</keyword>
<dbReference type="InterPro" id="IPR010071">
    <property type="entry name" value="AA_adenyl_dom"/>
</dbReference>
<dbReference type="NCBIfam" id="TIGR01733">
    <property type="entry name" value="AA-adenyl-dom"/>
    <property type="match status" value="1"/>
</dbReference>
<dbReference type="SUPFAM" id="SSF56801">
    <property type="entry name" value="Acetyl-CoA synthetase-like"/>
    <property type="match status" value="1"/>
</dbReference>
<dbReference type="InterPro" id="IPR045851">
    <property type="entry name" value="AMP-bd_C_sf"/>
</dbReference>
<dbReference type="Gene3D" id="1.10.1200.10">
    <property type="entry name" value="ACP-like"/>
    <property type="match status" value="1"/>
</dbReference>
<dbReference type="SUPFAM" id="SSF47336">
    <property type="entry name" value="ACP-like"/>
    <property type="match status" value="1"/>
</dbReference>
<dbReference type="GO" id="GO:0031177">
    <property type="term" value="F:phosphopantetheine binding"/>
    <property type="evidence" value="ECO:0007669"/>
    <property type="project" value="InterPro"/>
</dbReference>
<dbReference type="AlphaFoldDB" id="A0A8T4IE37"/>
<dbReference type="SMART" id="SM00823">
    <property type="entry name" value="PKS_PP"/>
    <property type="match status" value="1"/>
</dbReference>
<keyword evidence="1" id="KW-0596">Phosphopantetheine</keyword>
<dbReference type="InterPro" id="IPR025110">
    <property type="entry name" value="AMP-bd_C"/>
</dbReference>
<name>A0A8T4IE37_9SPHN</name>
<feature type="domain" description="Carrier" evidence="3">
    <location>
        <begin position="466"/>
        <end position="541"/>
    </location>
</feature>
<evidence type="ECO:0000256" key="1">
    <source>
        <dbReference type="ARBA" id="ARBA00022450"/>
    </source>
</evidence>
<dbReference type="GO" id="GO:0044550">
    <property type="term" value="P:secondary metabolite biosynthetic process"/>
    <property type="evidence" value="ECO:0007669"/>
    <property type="project" value="TreeGrafter"/>
</dbReference>
<dbReference type="PANTHER" id="PTHR45527:SF1">
    <property type="entry name" value="FATTY ACID SYNTHASE"/>
    <property type="match status" value="1"/>
</dbReference>
<dbReference type="Proteomes" id="UP000676996">
    <property type="component" value="Unassembled WGS sequence"/>
</dbReference>
<evidence type="ECO:0000313" key="5">
    <source>
        <dbReference type="Proteomes" id="UP000676996"/>
    </source>
</evidence>
<dbReference type="GO" id="GO:0043041">
    <property type="term" value="P:amino acid activation for nonribosomal peptide biosynthetic process"/>
    <property type="evidence" value="ECO:0007669"/>
    <property type="project" value="TreeGrafter"/>
</dbReference>
<gene>
    <name evidence="4" type="ORF">J7S20_09310</name>
</gene>
<dbReference type="Gene3D" id="3.30.300.30">
    <property type="match status" value="1"/>
</dbReference>
<dbReference type="Pfam" id="PF00550">
    <property type="entry name" value="PP-binding"/>
    <property type="match status" value="1"/>
</dbReference>
<dbReference type="FunFam" id="3.30.300.30:FF:000010">
    <property type="entry name" value="Enterobactin synthetase component F"/>
    <property type="match status" value="1"/>
</dbReference>
<proteinExistence type="predicted"/>
<dbReference type="Pfam" id="PF00501">
    <property type="entry name" value="AMP-binding"/>
    <property type="match status" value="1"/>
</dbReference>
<dbReference type="InterPro" id="IPR020845">
    <property type="entry name" value="AMP-binding_CS"/>
</dbReference>
<dbReference type="InterPro" id="IPR009081">
    <property type="entry name" value="PP-bd_ACP"/>
</dbReference>
<dbReference type="Gene3D" id="3.40.50.12780">
    <property type="entry name" value="N-terminal domain of ligase-like"/>
    <property type="match status" value="1"/>
</dbReference>
<organism evidence="4 5">
    <name type="scientific">Stakelama marina</name>
    <dbReference type="NCBI Taxonomy" id="2826939"/>
    <lineage>
        <taxon>Bacteria</taxon>
        <taxon>Pseudomonadati</taxon>
        <taxon>Pseudomonadota</taxon>
        <taxon>Alphaproteobacteria</taxon>
        <taxon>Sphingomonadales</taxon>
        <taxon>Sphingomonadaceae</taxon>
        <taxon>Stakelama</taxon>
    </lineage>
</organism>
<dbReference type="FunFam" id="3.40.50.980:FF:000001">
    <property type="entry name" value="Non-ribosomal peptide synthetase"/>
    <property type="match status" value="1"/>
</dbReference>
<evidence type="ECO:0000313" key="4">
    <source>
        <dbReference type="EMBL" id="MBR0552701.1"/>
    </source>
</evidence>
<dbReference type="InterPro" id="IPR042099">
    <property type="entry name" value="ANL_N_sf"/>
</dbReference>
<dbReference type="EMBL" id="JAGRQC010000002">
    <property type="protein sequence ID" value="MBR0552701.1"/>
    <property type="molecule type" value="Genomic_DNA"/>
</dbReference>
<sequence>MNRSADQLANWLGGQGVRSGALLGLCLERSFDQIIAALAAWKAGASYLPLDPAWPDARLRMIAREAECALILGRADTVDRLSGADVDVKLLDWDAVEKASGEPAISMDPDPLAYVIYTSGTTGKPKGVEITHANLAHLVTWHNDAFGVTAKDRGSHLAGLGFDASVWEVWPYLAAGASVVLAPDDVRTSDSLLRAWLLVQGVTVAFVPTQLAQDLIRDDWARGSGLRYLLTGADRLVDRPAPNLSFQLINNYGPTECTVVSTSAMTPPGGDGSGLPPIGRPIGQTVIHILDKDGKPVAFGAQGEILIGGPQVARGYRGQPDLTAERFVTIKGQRFYRTGDIGAWREDGQITFHGRLDDQAKVRGHRVEPEETASIIREHPAVRSAAVVAAPAADGSDMLIGYIVGDEEVSAEALRKYLGETLPEYMIPSAFVRMDSLPLTANGKLDKKALPEPGDDNALDSADFAAPETPAEAKLAEILEGVLGRGGVGIDDNFFLLGGHSLLGTQVVLRASDAFGVELQLRDLFQAPTIRQLARRIEEMLIAIIESMSDNEAEARASGTGG</sequence>
<dbReference type="CDD" id="cd05930">
    <property type="entry name" value="A_NRPS"/>
    <property type="match status" value="1"/>
</dbReference>
<keyword evidence="5" id="KW-1185">Reference proteome</keyword>
<dbReference type="GO" id="GO:0072330">
    <property type="term" value="P:monocarboxylic acid biosynthetic process"/>
    <property type="evidence" value="ECO:0007669"/>
    <property type="project" value="UniProtKB-ARBA"/>
</dbReference>
<dbReference type="GO" id="GO:0005737">
    <property type="term" value="C:cytoplasm"/>
    <property type="evidence" value="ECO:0007669"/>
    <property type="project" value="TreeGrafter"/>
</dbReference>
<evidence type="ECO:0000259" key="3">
    <source>
        <dbReference type="PROSITE" id="PS50075"/>
    </source>
</evidence>
<evidence type="ECO:0000256" key="2">
    <source>
        <dbReference type="ARBA" id="ARBA00022553"/>
    </source>
</evidence>